<feature type="compositionally biased region" description="Low complexity" evidence="1">
    <location>
        <begin position="264"/>
        <end position="292"/>
    </location>
</feature>
<gene>
    <name evidence="2" type="ORF">ACFQZQ_11655</name>
</gene>
<keyword evidence="3" id="KW-1185">Reference proteome</keyword>
<evidence type="ECO:0000313" key="3">
    <source>
        <dbReference type="Proteomes" id="UP001597090"/>
    </source>
</evidence>
<dbReference type="Proteomes" id="UP001597090">
    <property type="component" value="Unassembled WGS sequence"/>
</dbReference>
<proteinExistence type="predicted"/>
<dbReference type="Pfam" id="PF07793">
    <property type="entry name" value="DUF1631"/>
    <property type="match status" value="1"/>
</dbReference>
<comment type="caution">
    <text evidence="2">The sequence shown here is derived from an EMBL/GenBank/DDBJ whole genome shotgun (WGS) entry which is preliminary data.</text>
</comment>
<accession>A0ABW2YQI0</accession>
<organism evidence="2 3">
    <name type="scientific">Lysobacter koreensis</name>
    <dbReference type="NCBI Taxonomy" id="266122"/>
    <lineage>
        <taxon>Bacteria</taxon>
        <taxon>Pseudomonadati</taxon>
        <taxon>Pseudomonadota</taxon>
        <taxon>Gammaproteobacteria</taxon>
        <taxon>Lysobacterales</taxon>
        <taxon>Lysobacteraceae</taxon>
        <taxon>Lysobacter</taxon>
    </lineage>
</organism>
<feature type="compositionally biased region" description="Low complexity" evidence="1">
    <location>
        <begin position="232"/>
        <end position="243"/>
    </location>
</feature>
<feature type="region of interest" description="Disordered" evidence="1">
    <location>
        <begin position="232"/>
        <end position="293"/>
    </location>
</feature>
<name>A0ABW2YQI0_9GAMM</name>
<dbReference type="RefSeq" id="WP_386812969.1">
    <property type="nucleotide sequence ID" value="NZ_JBHTIH010000006.1"/>
</dbReference>
<dbReference type="InterPro" id="IPR012434">
    <property type="entry name" value="DUF1631"/>
</dbReference>
<reference evidence="3" key="1">
    <citation type="journal article" date="2019" name="Int. J. Syst. Evol. Microbiol.">
        <title>The Global Catalogue of Microorganisms (GCM) 10K type strain sequencing project: providing services to taxonomists for standard genome sequencing and annotation.</title>
        <authorList>
            <consortium name="The Broad Institute Genomics Platform"/>
            <consortium name="The Broad Institute Genome Sequencing Center for Infectious Disease"/>
            <person name="Wu L."/>
            <person name="Ma J."/>
        </authorList>
    </citation>
    <scope>NUCLEOTIDE SEQUENCE [LARGE SCALE GENOMIC DNA]</scope>
    <source>
        <strain evidence="3">CCUG 55491</strain>
    </source>
</reference>
<protein>
    <submittedName>
        <fullName evidence="2">DUF1631 family protein</fullName>
    </submittedName>
</protein>
<sequence>MLRAVAALPRCFIGDLTVSGQPLGVHATRTDPVRVLEEMKRLAVEQLGAIPGALYRPVEQALQSPSASAESFHDQAALLVLRQHSASHVMRFRQQIAQGFDEFRTPRIRDVALMGLIDEHLIDFHLAGQRLAEILDQRYQQPLDAMKHRLIGLAAALRLESAGNPISPARLADAFVETFGDAGLPEALAGLMFRQYQQELARVLDDLYERINTLLADAGYDAVGHYAAANRAAPAAPVRSPSSLDEQVAPRYPQPPAFNSANVPAEYAAHPAHPAHPAYSHAAPASAPMPAATQHVSAELAGLRAQLRAWRTTDAPHAPHAAPAPYGYHPHRPPPPRRELRVQEVVSIASLLQPEPPDAYARALTVSGRLAEAIRAHLTEGARRLGLNPEQTRFSVDEEDAIDLVALLFESLFRTHALQDRARRLYARLVLPYVKVALVNDAMFVQPEHPARRLLDAITEACEDNSAATPQDRELLERAAAVSQRVVAEYNEDLAVFELAHAELEDLLVQQRRRTELQETRAAKATHGRERLNEARSQADTVLQRRLTAPPLTSAVANFLVTPWRHHLVQTLLRDGAESVRLADAVQLGNALVEADRLAEAGRGRELADRLLALQPAIVECLASSGLDDGAARHGMAGLVRELANPDTPRALHAAPPSDVSDEPAEEGSRLWLAGGTDTIAHDPGVAALMRRLQPGEWLRLTDAHGEAVSVRVAWISPLTSRLLLVNRRGLRVLVAAPEELAVLVGAGRLLVGAERTPFNEAMRQLKDRLDYAVGQR</sequence>
<dbReference type="EMBL" id="JBHTIH010000006">
    <property type="protein sequence ID" value="MFD0739930.1"/>
    <property type="molecule type" value="Genomic_DNA"/>
</dbReference>
<evidence type="ECO:0000256" key="1">
    <source>
        <dbReference type="SAM" id="MobiDB-lite"/>
    </source>
</evidence>
<evidence type="ECO:0000313" key="2">
    <source>
        <dbReference type="EMBL" id="MFD0739930.1"/>
    </source>
</evidence>